<dbReference type="OrthoDB" id="3344688at2759"/>
<proteinExistence type="predicted"/>
<evidence type="ECO:0000313" key="2">
    <source>
        <dbReference type="Proteomes" id="UP000006174"/>
    </source>
</evidence>
<protein>
    <recommendedName>
        <fullName evidence="3">Copia protein</fullName>
    </recommendedName>
</protein>
<comment type="caution">
    <text evidence="1">The sequence shown here is derived from an EMBL/GenBank/DDBJ whole genome shotgun (WGS) entry which is preliminary data.</text>
</comment>
<accession>I2FQK4</accession>
<keyword evidence="2" id="KW-1185">Reference proteome</keyword>
<gene>
    <name evidence="1" type="ORF">UHOR_13585</name>
</gene>
<dbReference type="HOGENOM" id="CLU_1918636_0_0_1"/>
<dbReference type="EMBL" id="CAGI01000142">
    <property type="protein sequence ID" value="CCF49197.1"/>
    <property type="molecule type" value="Genomic_DNA"/>
</dbReference>
<dbReference type="Proteomes" id="UP000006174">
    <property type="component" value="Unassembled WGS sequence"/>
</dbReference>
<evidence type="ECO:0008006" key="3">
    <source>
        <dbReference type="Google" id="ProtNLM"/>
    </source>
</evidence>
<evidence type="ECO:0000313" key="1">
    <source>
        <dbReference type="EMBL" id="CCF49197.1"/>
    </source>
</evidence>
<sequence length="112" mass="12236">MAGIHRSAGTLIIHSQDGELAFNQGVPVLYSNSSGAHTISSDPQHFKRTKHIDIAHFFLQDEVASQQLTVAPVQSSENIADILTKLLTALTLMHIWELFGLMTLKEPTGSRG</sequence>
<dbReference type="AlphaFoldDB" id="I2FQK4"/>
<reference evidence="1 2" key="1">
    <citation type="journal article" date="2012" name="Plant Cell">
        <title>Genome comparison of barley and maize smut fungi reveals targeted loss of RNA silencing components and species-specific presence of transposable elements.</title>
        <authorList>
            <person name="Laurie J.D."/>
            <person name="Ali S."/>
            <person name="Linning R."/>
            <person name="Mannhaupt G."/>
            <person name="Wong P."/>
            <person name="Gueldener U."/>
            <person name="Muensterkoetter M."/>
            <person name="Moore R."/>
            <person name="Kahmann R."/>
            <person name="Bakkeren G."/>
            <person name="Schirawski J."/>
        </authorList>
    </citation>
    <scope>NUCLEOTIDE SEQUENCE [LARGE SCALE GENOMIC DNA]</scope>
    <source>
        <strain evidence="2">Uh4875-4</strain>
    </source>
</reference>
<name>I2FQK4_USTHO</name>
<organism evidence="1 2">
    <name type="scientific">Ustilago hordei</name>
    <name type="common">Barley covered smut fungus</name>
    <dbReference type="NCBI Taxonomy" id="120017"/>
    <lineage>
        <taxon>Eukaryota</taxon>
        <taxon>Fungi</taxon>
        <taxon>Dikarya</taxon>
        <taxon>Basidiomycota</taxon>
        <taxon>Ustilaginomycotina</taxon>
        <taxon>Ustilaginomycetes</taxon>
        <taxon>Ustilaginales</taxon>
        <taxon>Ustilaginaceae</taxon>
        <taxon>Ustilago</taxon>
    </lineage>
</organism>